<feature type="transmembrane region" description="Helical" evidence="6">
    <location>
        <begin position="103"/>
        <end position="124"/>
    </location>
</feature>
<dbReference type="Proteomes" id="UP001310386">
    <property type="component" value="Unassembled WGS sequence"/>
</dbReference>
<gene>
    <name evidence="7" type="ORF">VF724_06890</name>
</gene>
<organism evidence="7 8">
    <name type="scientific">Ferviditalea candida</name>
    <dbReference type="NCBI Taxonomy" id="3108399"/>
    <lineage>
        <taxon>Bacteria</taxon>
        <taxon>Bacillati</taxon>
        <taxon>Bacillota</taxon>
        <taxon>Bacilli</taxon>
        <taxon>Bacillales</taxon>
        <taxon>Paenibacillaceae</taxon>
        <taxon>Ferviditalea</taxon>
    </lineage>
</organism>
<feature type="transmembrane region" description="Helical" evidence="6">
    <location>
        <begin position="231"/>
        <end position="253"/>
    </location>
</feature>
<dbReference type="EMBL" id="JAYJLD010000007">
    <property type="protein sequence ID" value="MEB3101389.1"/>
    <property type="molecule type" value="Genomic_DNA"/>
</dbReference>
<comment type="caution">
    <text evidence="7">The sequence shown here is derived from an EMBL/GenBank/DDBJ whole genome shotgun (WGS) entry which is preliminary data.</text>
</comment>
<keyword evidence="3 6" id="KW-0812">Transmembrane</keyword>
<accession>A0ABU5ZFV4</accession>
<dbReference type="InterPro" id="IPR051598">
    <property type="entry name" value="TSUP/Inactive_protease-like"/>
</dbReference>
<feature type="transmembrane region" description="Helical" evidence="6">
    <location>
        <begin position="136"/>
        <end position="161"/>
    </location>
</feature>
<evidence type="ECO:0000313" key="7">
    <source>
        <dbReference type="EMBL" id="MEB3101389.1"/>
    </source>
</evidence>
<feature type="transmembrane region" description="Helical" evidence="6">
    <location>
        <begin position="7"/>
        <end position="36"/>
    </location>
</feature>
<evidence type="ECO:0000313" key="8">
    <source>
        <dbReference type="Proteomes" id="UP001310386"/>
    </source>
</evidence>
<reference evidence="7" key="1">
    <citation type="submission" date="2023-12" db="EMBL/GenBank/DDBJ databases">
        <title>Fervidustalea candida gen. nov., sp. nov., a novel member of the family Paenibacillaceae isolated from a geothermal area.</title>
        <authorList>
            <person name="Li W.-J."/>
            <person name="Jiao J.-Y."/>
            <person name="Chen Y."/>
        </authorList>
    </citation>
    <scope>NUCLEOTIDE SEQUENCE</scope>
    <source>
        <strain evidence="7">SYSU GA230002</strain>
    </source>
</reference>
<dbReference type="PANTHER" id="PTHR43701:SF2">
    <property type="entry name" value="MEMBRANE TRANSPORTER PROTEIN YJNA-RELATED"/>
    <property type="match status" value="1"/>
</dbReference>
<keyword evidence="8" id="KW-1185">Reference proteome</keyword>
<comment type="similarity">
    <text evidence="2 6">Belongs to the 4-toluene sulfonate uptake permease (TSUP) (TC 2.A.102) family.</text>
</comment>
<evidence type="ECO:0000256" key="5">
    <source>
        <dbReference type="ARBA" id="ARBA00023136"/>
    </source>
</evidence>
<comment type="subcellular location">
    <subcellularLocation>
        <location evidence="6">Cell membrane</location>
        <topology evidence="6">Multi-pass membrane protein</topology>
    </subcellularLocation>
    <subcellularLocation>
        <location evidence="1">Membrane</location>
        <topology evidence="1">Multi-pass membrane protein</topology>
    </subcellularLocation>
</comment>
<evidence type="ECO:0000256" key="4">
    <source>
        <dbReference type="ARBA" id="ARBA00022989"/>
    </source>
</evidence>
<feature type="transmembrane region" description="Helical" evidence="6">
    <location>
        <begin position="173"/>
        <end position="193"/>
    </location>
</feature>
<protein>
    <recommendedName>
        <fullName evidence="6">Probable membrane transporter protein</fullName>
    </recommendedName>
</protein>
<keyword evidence="6" id="KW-1003">Cell membrane</keyword>
<evidence type="ECO:0000256" key="2">
    <source>
        <dbReference type="ARBA" id="ARBA00009142"/>
    </source>
</evidence>
<name>A0ABU5ZFV4_9BACL</name>
<feature type="transmembrane region" description="Helical" evidence="6">
    <location>
        <begin position="205"/>
        <end position="225"/>
    </location>
</feature>
<feature type="transmembrane region" description="Helical" evidence="6">
    <location>
        <begin position="81"/>
        <end position="97"/>
    </location>
</feature>
<dbReference type="InterPro" id="IPR002781">
    <property type="entry name" value="TM_pro_TauE-like"/>
</dbReference>
<evidence type="ECO:0000256" key="6">
    <source>
        <dbReference type="RuleBase" id="RU363041"/>
    </source>
</evidence>
<feature type="transmembrane region" description="Helical" evidence="6">
    <location>
        <begin position="48"/>
        <end position="69"/>
    </location>
</feature>
<sequence length="254" mass="27093">MIDGWLILIIAFASAILNGLTSIGGGILFILILMYLGSAAFPFLSMQAITTITIFFSLSCAVSGSLYFIRRKLYDKNMNGYLGASCFAGGWLGSKLSDMLPAASLQLIFFVLSLIAALSVLLNSSGRMKLKSRISLYWLLPIGTVIGMLGGMYGIGLGFLLLPLMVAVYDIPIRHSIGSALFIAAAITVSALLGKIGDSVTDYELYLFAAIGGITGTWLGGMISVKTPTRYLQVIVALVILGTSLKFLIPLVIR</sequence>
<evidence type="ECO:0000256" key="1">
    <source>
        <dbReference type="ARBA" id="ARBA00004141"/>
    </source>
</evidence>
<evidence type="ECO:0000256" key="3">
    <source>
        <dbReference type="ARBA" id="ARBA00022692"/>
    </source>
</evidence>
<keyword evidence="5 6" id="KW-0472">Membrane</keyword>
<dbReference type="RefSeq" id="WP_371753503.1">
    <property type="nucleotide sequence ID" value="NZ_JAYJLD010000007.1"/>
</dbReference>
<proteinExistence type="inferred from homology"/>
<keyword evidence="4 6" id="KW-1133">Transmembrane helix</keyword>
<dbReference type="Pfam" id="PF01925">
    <property type="entry name" value="TauE"/>
    <property type="match status" value="1"/>
</dbReference>
<dbReference type="PANTHER" id="PTHR43701">
    <property type="entry name" value="MEMBRANE TRANSPORTER PROTEIN MJ0441-RELATED"/>
    <property type="match status" value="1"/>
</dbReference>